<dbReference type="RefSeq" id="WP_147043965.1">
    <property type="nucleotide sequence ID" value="NZ_BAABIR010000001.1"/>
</dbReference>
<proteinExistence type="predicted"/>
<dbReference type="EMBL" id="VOQQ01000001">
    <property type="protein sequence ID" value="TXC64542.1"/>
    <property type="molecule type" value="Genomic_DNA"/>
</dbReference>
<accession>A0A5C6TVY6</accession>
<comment type="caution">
    <text evidence="1">The sequence shown here is derived from an EMBL/GenBank/DDBJ whole genome shotgun (WGS) entry which is preliminary data.</text>
</comment>
<gene>
    <name evidence="1" type="ORF">FRZ32_13305</name>
</gene>
<dbReference type="Proteomes" id="UP000321249">
    <property type="component" value="Unassembled WGS sequence"/>
</dbReference>
<keyword evidence="2" id="KW-1185">Reference proteome</keyword>
<evidence type="ECO:0000313" key="2">
    <source>
        <dbReference type="Proteomes" id="UP000321249"/>
    </source>
</evidence>
<organism evidence="1 2">
    <name type="scientific">Allosphingosinicella ginsenosidimutans</name>
    <dbReference type="NCBI Taxonomy" id="1176539"/>
    <lineage>
        <taxon>Bacteria</taxon>
        <taxon>Pseudomonadati</taxon>
        <taxon>Pseudomonadota</taxon>
        <taxon>Alphaproteobacteria</taxon>
        <taxon>Sphingomonadales</taxon>
        <taxon>Sphingomonadaceae</taxon>
        <taxon>Allosphingosinicella</taxon>
    </lineage>
</organism>
<sequence length="64" mass="7161">MAWTAEELKRREVLNLARLAWPNVMVEVDPPVRVRRRAIGAIAHKLDDPAAFAAAIRTLERGDG</sequence>
<reference evidence="1 2" key="1">
    <citation type="journal article" date="2015" name="J. Microbiol.">
        <title>Sphingosinicella ginsenosidimutans sp. nov., with ginsenoside converting activity.</title>
        <authorList>
            <person name="Kim J.K."/>
            <person name="Kang M.S."/>
            <person name="Park S.C."/>
            <person name="Kim K.M."/>
            <person name="Choi K."/>
            <person name="Yoon M.H."/>
            <person name="Im W.T."/>
        </authorList>
    </citation>
    <scope>NUCLEOTIDE SEQUENCE [LARGE SCALE GENOMIC DNA]</scope>
    <source>
        <strain evidence="1 2">BS-11</strain>
    </source>
</reference>
<dbReference type="AlphaFoldDB" id="A0A5C6TVY6"/>
<name>A0A5C6TVY6_9SPHN</name>
<evidence type="ECO:0000313" key="1">
    <source>
        <dbReference type="EMBL" id="TXC64542.1"/>
    </source>
</evidence>
<protein>
    <submittedName>
        <fullName evidence="1">Uncharacterized protein</fullName>
    </submittedName>
</protein>